<dbReference type="AlphaFoldDB" id="A0A7R9ATI0"/>
<dbReference type="Gene3D" id="2.130.10.130">
    <property type="entry name" value="Integrin alpha, N-terminal"/>
    <property type="match status" value="1"/>
</dbReference>
<accession>A0A7R9ATI0</accession>
<name>A0A7R9ATI0_TIMSH</name>
<organism evidence="1">
    <name type="scientific">Timema shepardi</name>
    <name type="common">Walking stick</name>
    <dbReference type="NCBI Taxonomy" id="629360"/>
    <lineage>
        <taxon>Eukaryota</taxon>
        <taxon>Metazoa</taxon>
        <taxon>Ecdysozoa</taxon>
        <taxon>Arthropoda</taxon>
        <taxon>Hexapoda</taxon>
        <taxon>Insecta</taxon>
        <taxon>Pterygota</taxon>
        <taxon>Neoptera</taxon>
        <taxon>Polyneoptera</taxon>
        <taxon>Phasmatodea</taxon>
        <taxon>Timematodea</taxon>
        <taxon>Timematoidea</taxon>
        <taxon>Timematidae</taxon>
        <taxon>Timema</taxon>
    </lineage>
</organism>
<gene>
    <name evidence="1" type="ORF">TSIB3V08_LOCUS4055</name>
</gene>
<sequence length="393" mass="43665">MVLGVTLAVDKTADNEELLHTAGYSREVCSYSWCVTLSSYSPQQVIAERSAAIASVEPCLATPHSRLQQRELLHTAGYSKERCATLSSYYTQQLIHTAGYSRERCVTLSSYFTQQVIAERCVAISWFVTLSTYSPQQVIAEKCVAIAVHPTEIRTSISPSSAVELNTTSALANYAAEGTSTDKREPVFTMKGPNSKHTLVDGTGQRRPALVVGKQETYLFSRVDRLVVYNFVLLYLSLSSSWSKSCRPLDPPSLPNICFHFVYQLVVYHMVQLVPITWLLVGAPLDQNLQPETNHSGALWRCPVSTRTDDCDQVVTDGKRNAVNGHYDSCKWLSQSGRPGLRLLRLVLASVRFNVLSHYCFLSLQKKPSFLPLSACRIVAPSCCHLVKPFTTT</sequence>
<proteinExistence type="predicted"/>
<dbReference type="InterPro" id="IPR028994">
    <property type="entry name" value="Integrin_alpha_N"/>
</dbReference>
<protein>
    <submittedName>
        <fullName evidence="1">Uncharacterized protein</fullName>
    </submittedName>
</protein>
<evidence type="ECO:0000313" key="1">
    <source>
        <dbReference type="EMBL" id="CAD7259859.1"/>
    </source>
</evidence>
<dbReference type="EMBL" id="OC001415">
    <property type="protein sequence ID" value="CAD7259859.1"/>
    <property type="molecule type" value="Genomic_DNA"/>
</dbReference>
<reference evidence="1" key="1">
    <citation type="submission" date="2020-11" db="EMBL/GenBank/DDBJ databases">
        <authorList>
            <person name="Tran Van P."/>
        </authorList>
    </citation>
    <scope>NUCLEOTIDE SEQUENCE</scope>
</reference>